<evidence type="ECO:0000256" key="1">
    <source>
        <dbReference type="SAM" id="MobiDB-lite"/>
    </source>
</evidence>
<gene>
    <name evidence="2" type="ORF">CKO42_18350</name>
</gene>
<feature type="region of interest" description="Disordered" evidence="1">
    <location>
        <begin position="65"/>
        <end position="93"/>
    </location>
</feature>
<reference evidence="2 3" key="1">
    <citation type="journal article" date="2020" name="Microorganisms">
        <title>Osmotic Adaptation and Compatible Solute Biosynthesis of Phototrophic Bacteria as Revealed from Genome Analyses.</title>
        <authorList>
            <person name="Imhoff J.F."/>
            <person name="Rahn T."/>
            <person name="Kunzel S."/>
            <person name="Keller A."/>
            <person name="Neulinger S.C."/>
        </authorList>
    </citation>
    <scope>NUCLEOTIDE SEQUENCE [LARGE SCALE GENOMIC DNA]</scope>
    <source>
        <strain evidence="2 3">DSM 25653</strain>
    </source>
</reference>
<protein>
    <submittedName>
        <fullName evidence="2">Uncharacterized protein</fullName>
    </submittedName>
</protein>
<organism evidence="2 3">
    <name type="scientific">Lamprobacter modestohalophilus</name>
    <dbReference type="NCBI Taxonomy" id="1064514"/>
    <lineage>
        <taxon>Bacteria</taxon>
        <taxon>Pseudomonadati</taxon>
        <taxon>Pseudomonadota</taxon>
        <taxon>Gammaproteobacteria</taxon>
        <taxon>Chromatiales</taxon>
        <taxon>Chromatiaceae</taxon>
        <taxon>Lamprobacter</taxon>
    </lineage>
</organism>
<dbReference type="EMBL" id="NRRY01000038">
    <property type="protein sequence ID" value="MBK1620364.1"/>
    <property type="molecule type" value="Genomic_DNA"/>
</dbReference>
<dbReference type="Proteomes" id="UP001138768">
    <property type="component" value="Unassembled WGS sequence"/>
</dbReference>
<dbReference type="Pfam" id="PF11103">
    <property type="entry name" value="DUF2887"/>
    <property type="match status" value="1"/>
</dbReference>
<keyword evidence="3" id="KW-1185">Reference proteome</keyword>
<comment type="caution">
    <text evidence="2">The sequence shown here is derived from an EMBL/GenBank/DDBJ whole genome shotgun (WGS) entry which is preliminary data.</text>
</comment>
<dbReference type="InterPro" id="IPR022573">
    <property type="entry name" value="DUF2887"/>
</dbReference>
<proteinExistence type="predicted"/>
<evidence type="ECO:0000313" key="2">
    <source>
        <dbReference type="EMBL" id="MBK1620364.1"/>
    </source>
</evidence>
<feature type="compositionally biased region" description="Pro residues" evidence="1">
    <location>
        <begin position="82"/>
        <end position="93"/>
    </location>
</feature>
<sequence>MLTNGLRIDGVVLTADPKQAIWAIEVQAQKDDAIYHRLLIDMGLLGERSLEQPVRGLLLFLSPEHDHQTEPSLAQRHRPRPRPAVPHPPRLPH</sequence>
<dbReference type="AlphaFoldDB" id="A0A9X0WBH0"/>
<accession>A0A9X0WBH0</accession>
<name>A0A9X0WBH0_9GAMM</name>
<evidence type="ECO:0000313" key="3">
    <source>
        <dbReference type="Proteomes" id="UP001138768"/>
    </source>
</evidence>